<dbReference type="EMBL" id="JAJDKQ010000016">
    <property type="protein sequence ID" value="MCB8562102.1"/>
    <property type="molecule type" value="Genomic_DNA"/>
</dbReference>
<dbReference type="InterPro" id="IPR010064">
    <property type="entry name" value="HK97-gp10_tail"/>
</dbReference>
<evidence type="ECO:0000313" key="2">
    <source>
        <dbReference type="Proteomes" id="UP001197827"/>
    </source>
</evidence>
<organism evidence="1 2">
    <name type="scientific">Faecalibacillus intestinalis</name>
    <dbReference type="NCBI Taxonomy" id="1982626"/>
    <lineage>
        <taxon>Bacteria</taxon>
        <taxon>Bacillati</taxon>
        <taxon>Bacillota</taxon>
        <taxon>Erysipelotrichia</taxon>
        <taxon>Erysipelotrichales</taxon>
        <taxon>Coprobacillaceae</taxon>
        <taxon>Faecalibacillus</taxon>
    </lineage>
</organism>
<reference evidence="1" key="1">
    <citation type="submission" date="2021-10" db="EMBL/GenBank/DDBJ databases">
        <title>Collection of gut derived symbiotic bacterial strains cultured from healthy donors.</title>
        <authorList>
            <person name="Lin H."/>
            <person name="Littmann E."/>
            <person name="Kohout C."/>
            <person name="Pamer E.G."/>
        </authorList>
    </citation>
    <scope>NUCLEOTIDE SEQUENCE</scope>
    <source>
        <strain evidence="1">DFI.5.2</strain>
    </source>
</reference>
<gene>
    <name evidence="1" type="ORF">LJD74_08855</name>
</gene>
<evidence type="ECO:0000313" key="1">
    <source>
        <dbReference type="EMBL" id="MCB8562102.1"/>
    </source>
</evidence>
<dbReference type="Pfam" id="PF04883">
    <property type="entry name" value="HK97-gp10_like"/>
    <property type="match status" value="1"/>
</dbReference>
<name>A0AAW4VIE0_9FIRM</name>
<accession>A0AAW4VIE0</accession>
<comment type="caution">
    <text evidence="1">The sequence shown here is derived from an EMBL/GenBank/DDBJ whole genome shotgun (WGS) entry which is preliminary data.</text>
</comment>
<proteinExistence type="predicted"/>
<dbReference type="AlphaFoldDB" id="A0AAW4VIE0"/>
<dbReference type="Proteomes" id="UP001197827">
    <property type="component" value="Unassembled WGS sequence"/>
</dbReference>
<dbReference type="RefSeq" id="WP_117867828.1">
    <property type="nucleotide sequence ID" value="NZ_JAJDKQ010000016.1"/>
</dbReference>
<sequence>MTNKDFNNLIKKLSELDSGAGQEVTMRAVKQAGVIVQSQAKLLISSDTGALARSVRVKNEVKEDMVSSTVYTNSKYAPYYEFGTGPNGEANHQGISPKVSPKYRQTGWMIPADAMPVDKAEGYGFKIIYKNGDVIGYGTRGQMARPFMYPALHDQEQAIEKNTERLFRKKLKEICNK</sequence>
<protein>
    <submittedName>
        <fullName evidence="1">HK97 gp10 family phage protein</fullName>
    </submittedName>
</protein>
<dbReference type="NCBIfam" id="TIGR01725">
    <property type="entry name" value="phge_HK97_gp10"/>
    <property type="match status" value="1"/>
</dbReference>